<name>A0A2V2LCH3_9RHOB</name>
<comment type="caution">
    <text evidence="1">The sequence shown here is derived from an EMBL/GenBank/DDBJ whole genome shotgun (WGS) entry which is preliminary data.</text>
</comment>
<organism evidence="1 2">
    <name type="scientific">Meridianimarinicoccus roseus</name>
    <dbReference type="NCBI Taxonomy" id="2072018"/>
    <lineage>
        <taxon>Bacteria</taxon>
        <taxon>Pseudomonadati</taxon>
        <taxon>Pseudomonadota</taxon>
        <taxon>Alphaproteobacteria</taxon>
        <taxon>Rhodobacterales</taxon>
        <taxon>Paracoccaceae</taxon>
        <taxon>Meridianimarinicoccus</taxon>
    </lineage>
</organism>
<dbReference type="EMBL" id="QGKU01000059">
    <property type="protein sequence ID" value="PWR01224.1"/>
    <property type="molecule type" value="Genomic_DNA"/>
</dbReference>
<proteinExistence type="predicted"/>
<dbReference type="RefSeq" id="WP_109813057.1">
    <property type="nucleotide sequence ID" value="NZ_QGKU01000059.1"/>
</dbReference>
<dbReference type="AlphaFoldDB" id="A0A2V2LCH3"/>
<dbReference type="OrthoDB" id="8480622at2"/>
<keyword evidence="2" id="KW-1185">Reference proteome</keyword>
<accession>A0A2V2LCH3</accession>
<evidence type="ECO:0000313" key="1">
    <source>
        <dbReference type="EMBL" id="PWR01224.1"/>
    </source>
</evidence>
<reference evidence="1 2" key="1">
    <citation type="submission" date="2018-05" db="EMBL/GenBank/DDBJ databases">
        <title>Rhodobacteraceae gen. nov., sp. nov. isolated from sea water.</title>
        <authorList>
            <person name="Ren Y."/>
        </authorList>
    </citation>
    <scope>NUCLEOTIDE SEQUENCE [LARGE SCALE GENOMIC DNA]</scope>
    <source>
        <strain evidence="1 2">TG-679</strain>
    </source>
</reference>
<protein>
    <submittedName>
        <fullName evidence="1">Uncharacterized protein</fullName>
    </submittedName>
</protein>
<sequence>MTLWIGTNQVGWDANSIGFHSLNGCTALVLMTDHWLAGWHVGGGSGTGTYPNTTSSKVTHLGTEFLTYIRAIGAHPWPGAGLGVMAGNLKIWIIYNGGGAAYWQAEITDFANLLGFHGQGYGFDLLPHVGLGTSCDVIFDKVGNTCQIRYKKTAKMAHVKQTTAQMNGSLLRTVYGSNPISKDSIVRQPATKNIVNEESDSAAIIDTGFFANRGQMHTADQNQWVAHNV</sequence>
<dbReference type="Proteomes" id="UP000245680">
    <property type="component" value="Unassembled WGS sequence"/>
</dbReference>
<gene>
    <name evidence="1" type="ORF">DKT77_18050</name>
</gene>
<evidence type="ECO:0000313" key="2">
    <source>
        <dbReference type="Proteomes" id="UP000245680"/>
    </source>
</evidence>